<dbReference type="Pfam" id="PF22022">
    <property type="entry name" value="Phage_int_M"/>
    <property type="match status" value="1"/>
</dbReference>
<dbReference type="GO" id="GO:0003677">
    <property type="term" value="F:DNA binding"/>
    <property type="evidence" value="ECO:0007669"/>
    <property type="project" value="UniProtKB-KW"/>
</dbReference>
<dbReference type="EMBL" id="X98547">
    <property type="protein sequence ID" value="CAA67164.1"/>
    <property type="molecule type" value="Genomic_DNA"/>
</dbReference>
<dbReference type="PANTHER" id="PTHR30629:SF2">
    <property type="entry name" value="PROPHAGE INTEGRASE INTS-RELATED"/>
    <property type="match status" value="1"/>
</dbReference>
<feature type="domain" description="Phage integrase central" evidence="5">
    <location>
        <begin position="105"/>
        <end position="162"/>
    </location>
</feature>
<evidence type="ECO:0000313" key="6">
    <source>
        <dbReference type="EMBL" id="CAA67164.1"/>
    </source>
</evidence>
<sequence length="166" mass="18873">MGKLTPTAIKCEVAKLGKHFDGEGLYLYVTEKGKYWRRSYRFNGKQNTAAFGVYPETSLLEARALNAIFTQQLKQGIDPNYEKRKAKAAKKGLELAVNGSSPQLFRNVAMDWLETTHKAKGWTLKHRNDIYANLKNYILPAFHARPIESITAGELVTHLRTIPFIF</sequence>
<dbReference type="Gene3D" id="3.30.160.390">
    <property type="entry name" value="Integrase, DNA-binding domain"/>
    <property type="match status" value="1"/>
</dbReference>
<dbReference type="GO" id="GO:0015074">
    <property type="term" value="P:DNA integration"/>
    <property type="evidence" value="ECO:0007669"/>
    <property type="project" value="UniProtKB-KW"/>
</dbReference>
<evidence type="ECO:0000256" key="2">
    <source>
        <dbReference type="ARBA" id="ARBA00022908"/>
    </source>
</evidence>
<evidence type="ECO:0000256" key="1">
    <source>
        <dbReference type="ARBA" id="ARBA00008857"/>
    </source>
</evidence>
<dbReference type="InterPro" id="IPR025166">
    <property type="entry name" value="Integrase_DNA_bind_dom"/>
</dbReference>
<dbReference type="InterPro" id="IPR038488">
    <property type="entry name" value="Integrase_DNA-bd_sf"/>
</dbReference>
<dbReference type="PANTHER" id="PTHR30629">
    <property type="entry name" value="PROPHAGE INTEGRASE"/>
    <property type="match status" value="1"/>
</dbReference>
<dbReference type="Gene3D" id="1.10.150.130">
    <property type="match status" value="1"/>
</dbReference>
<accession>P71158</accession>
<evidence type="ECO:0000259" key="4">
    <source>
        <dbReference type="Pfam" id="PF13356"/>
    </source>
</evidence>
<dbReference type="AlphaFoldDB" id="P71158"/>
<dbReference type="InterPro" id="IPR053876">
    <property type="entry name" value="Phage_int_M"/>
</dbReference>
<proteinExistence type="inferred from homology"/>
<keyword evidence="2" id="KW-0229">DNA integration</keyword>
<reference evidence="6" key="1">
    <citation type="journal article" date="1997" name="Microbiology">
        <title>Analysis of sequences flanking the vap regions of Dichelobacter nodosus: evidence for multiple integration events, a killer system, and a new genetic element.</title>
        <authorList>
            <person name="Bloomfield G.A."/>
            <person name="Whittle G."/>
            <person name="McDonagh M.B."/>
            <person name="Katz M.E."/>
            <person name="Cheetham B.F."/>
        </authorList>
    </citation>
    <scope>NUCLEOTIDE SEQUENCE</scope>
    <source>
        <strain evidence="6">A198</strain>
    </source>
</reference>
<protein>
    <submittedName>
        <fullName evidence="6">IntB protein</fullName>
    </submittedName>
</protein>
<evidence type="ECO:0000256" key="3">
    <source>
        <dbReference type="ARBA" id="ARBA00023125"/>
    </source>
</evidence>
<feature type="domain" description="Integrase DNA-binding" evidence="4">
    <location>
        <begin position="5"/>
        <end position="86"/>
    </location>
</feature>
<comment type="similarity">
    <text evidence="1">Belongs to the 'phage' integrase family.</text>
</comment>
<evidence type="ECO:0000259" key="5">
    <source>
        <dbReference type="Pfam" id="PF22022"/>
    </source>
</evidence>
<dbReference type="InterPro" id="IPR050808">
    <property type="entry name" value="Phage_Integrase"/>
</dbReference>
<dbReference type="Pfam" id="PF13356">
    <property type="entry name" value="Arm-DNA-bind_3"/>
    <property type="match status" value="1"/>
</dbReference>
<dbReference type="InterPro" id="IPR010998">
    <property type="entry name" value="Integrase_recombinase_N"/>
</dbReference>
<gene>
    <name evidence="6" type="primary">intB</name>
</gene>
<keyword evidence="3" id="KW-0238">DNA-binding</keyword>
<name>P71158_DICNO</name>
<organism evidence="6">
    <name type="scientific">Dichelobacter nodosus</name>
    <name type="common">Bacteroides nodosus</name>
    <dbReference type="NCBI Taxonomy" id="870"/>
    <lineage>
        <taxon>Bacteria</taxon>
        <taxon>Pseudomonadati</taxon>
        <taxon>Pseudomonadota</taxon>
        <taxon>Gammaproteobacteria</taxon>
        <taxon>Cardiobacteriales</taxon>
        <taxon>Cardiobacteriaceae</taxon>
        <taxon>Dichelobacter</taxon>
    </lineage>
</organism>